<reference evidence="6 7" key="1">
    <citation type="submission" date="2023-11" db="EMBL/GenBank/DDBJ databases">
        <authorList>
            <person name="Xu M."/>
            <person name="Jiang T."/>
        </authorList>
    </citation>
    <scope>NUCLEOTIDE SEQUENCE [LARGE SCALE GENOMIC DNA]</scope>
    <source>
        <strain evidence="6 7">SD</strain>
    </source>
</reference>
<evidence type="ECO:0000256" key="2">
    <source>
        <dbReference type="ARBA" id="ARBA00023125"/>
    </source>
</evidence>
<dbReference type="SUPFAM" id="SSF51206">
    <property type="entry name" value="cAMP-binding domain-like"/>
    <property type="match status" value="1"/>
</dbReference>
<gene>
    <name evidence="6" type="ORF">SK069_18975</name>
</gene>
<dbReference type="PANTHER" id="PTHR24567:SF74">
    <property type="entry name" value="HTH-TYPE TRANSCRIPTIONAL REGULATOR ARCR"/>
    <property type="match status" value="1"/>
</dbReference>
<dbReference type="InterPro" id="IPR036390">
    <property type="entry name" value="WH_DNA-bd_sf"/>
</dbReference>
<dbReference type="SMART" id="SM00419">
    <property type="entry name" value="HTH_CRP"/>
    <property type="match status" value="1"/>
</dbReference>
<name>A0ABU4VPB6_9ACTN</name>
<dbReference type="PANTHER" id="PTHR24567">
    <property type="entry name" value="CRP FAMILY TRANSCRIPTIONAL REGULATORY PROTEIN"/>
    <property type="match status" value="1"/>
</dbReference>
<dbReference type="SMART" id="SM00100">
    <property type="entry name" value="cNMP"/>
    <property type="match status" value="1"/>
</dbReference>
<evidence type="ECO:0000313" key="7">
    <source>
        <dbReference type="Proteomes" id="UP001277761"/>
    </source>
</evidence>
<dbReference type="PROSITE" id="PS51063">
    <property type="entry name" value="HTH_CRP_2"/>
    <property type="match status" value="1"/>
</dbReference>
<evidence type="ECO:0000259" key="4">
    <source>
        <dbReference type="PROSITE" id="PS50042"/>
    </source>
</evidence>
<protein>
    <submittedName>
        <fullName evidence="6">Crp/Fnr family transcriptional regulator</fullName>
    </submittedName>
</protein>
<proteinExistence type="predicted"/>
<keyword evidence="7" id="KW-1185">Reference proteome</keyword>
<dbReference type="Gene3D" id="2.60.120.10">
    <property type="entry name" value="Jelly Rolls"/>
    <property type="match status" value="1"/>
</dbReference>
<dbReference type="EMBL" id="JAXAVX010000018">
    <property type="protein sequence ID" value="MDX8153687.1"/>
    <property type="molecule type" value="Genomic_DNA"/>
</dbReference>
<evidence type="ECO:0000259" key="5">
    <source>
        <dbReference type="PROSITE" id="PS51063"/>
    </source>
</evidence>
<dbReference type="InterPro" id="IPR012318">
    <property type="entry name" value="HTH_CRP"/>
</dbReference>
<dbReference type="Pfam" id="PF13545">
    <property type="entry name" value="HTH_Crp_2"/>
    <property type="match status" value="1"/>
</dbReference>
<dbReference type="PROSITE" id="PS50042">
    <property type="entry name" value="CNMP_BINDING_3"/>
    <property type="match status" value="1"/>
</dbReference>
<evidence type="ECO:0000313" key="6">
    <source>
        <dbReference type="EMBL" id="MDX8153687.1"/>
    </source>
</evidence>
<dbReference type="SUPFAM" id="SSF46785">
    <property type="entry name" value="Winged helix' DNA-binding domain"/>
    <property type="match status" value="1"/>
</dbReference>
<feature type="domain" description="Cyclic nucleotide-binding" evidence="4">
    <location>
        <begin position="4"/>
        <end position="124"/>
    </location>
</feature>
<dbReference type="InterPro" id="IPR014710">
    <property type="entry name" value="RmlC-like_jellyroll"/>
</dbReference>
<keyword evidence="1" id="KW-0805">Transcription regulation</keyword>
<comment type="caution">
    <text evidence="6">The sequence shown here is derived from an EMBL/GenBank/DDBJ whole genome shotgun (WGS) entry which is preliminary data.</text>
</comment>
<dbReference type="InterPro" id="IPR000595">
    <property type="entry name" value="cNMP-bd_dom"/>
</dbReference>
<dbReference type="Pfam" id="PF00027">
    <property type="entry name" value="cNMP_binding"/>
    <property type="match status" value="1"/>
</dbReference>
<accession>A0ABU4VPB6</accession>
<sequence>MSTFLDVLGEDDQRELRRRAVVRRFARGSAIAHANQLGDRVLVLLDGHVKLTRVTPEGRDVLLAVRGPGDLVGEQSAIDGAVRSASIVALDAVEALAIAPDDFLSYVTTVPDAALYVMRNLNERLRDADRKRVEHAAHDVVGRLSARIIELCERFGVEDDDGGLRIDLPLTQEDLAGWVGASREATSRALQQMRELGWVTTARRSVVCHDVAAVRRRAEG</sequence>
<dbReference type="Gene3D" id="1.10.10.10">
    <property type="entry name" value="Winged helix-like DNA-binding domain superfamily/Winged helix DNA-binding domain"/>
    <property type="match status" value="1"/>
</dbReference>
<dbReference type="InterPro" id="IPR036388">
    <property type="entry name" value="WH-like_DNA-bd_sf"/>
</dbReference>
<dbReference type="CDD" id="cd00038">
    <property type="entry name" value="CAP_ED"/>
    <property type="match status" value="1"/>
</dbReference>
<dbReference type="InterPro" id="IPR018490">
    <property type="entry name" value="cNMP-bd_dom_sf"/>
</dbReference>
<dbReference type="RefSeq" id="WP_319955837.1">
    <property type="nucleotide sequence ID" value="NZ_JAXAVX010000018.1"/>
</dbReference>
<dbReference type="InterPro" id="IPR050397">
    <property type="entry name" value="Env_Response_Regulators"/>
</dbReference>
<evidence type="ECO:0000256" key="1">
    <source>
        <dbReference type="ARBA" id="ARBA00023015"/>
    </source>
</evidence>
<dbReference type="Proteomes" id="UP001277761">
    <property type="component" value="Unassembled WGS sequence"/>
</dbReference>
<keyword evidence="3" id="KW-0804">Transcription</keyword>
<keyword evidence="2" id="KW-0238">DNA-binding</keyword>
<feature type="domain" description="HTH crp-type" evidence="5">
    <location>
        <begin position="138"/>
        <end position="212"/>
    </location>
</feature>
<organism evidence="6 7">
    <name type="scientific">Patulibacter brassicae</name>
    <dbReference type="NCBI Taxonomy" id="1705717"/>
    <lineage>
        <taxon>Bacteria</taxon>
        <taxon>Bacillati</taxon>
        <taxon>Actinomycetota</taxon>
        <taxon>Thermoleophilia</taxon>
        <taxon>Solirubrobacterales</taxon>
        <taxon>Patulibacteraceae</taxon>
        <taxon>Patulibacter</taxon>
    </lineage>
</organism>
<evidence type="ECO:0000256" key="3">
    <source>
        <dbReference type="ARBA" id="ARBA00023163"/>
    </source>
</evidence>